<organism evidence="4 5">
    <name type="scientific">Erythranthe guttata</name>
    <name type="common">Yellow monkey flower</name>
    <name type="synonym">Mimulus guttatus</name>
    <dbReference type="NCBI Taxonomy" id="4155"/>
    <lineage>
        <taxon>Eukaryota</taxon>
        <taxon>Viridiplantae</taxon>
        <taxon>Streptophyta</taxon>
        <taxon>Embryophyta</taxon>
        <taxon>Tracheophyta</taxon>
        <taxon>Spermatophyta</taxon>
        <taxon>Magnoliopsida</taxon>
        <taxon>eudicotyledons</taxon>
        <taxon>Gunneridae</taxon>
        <taxon>Pentapetalae</taxon>
        <taxon>asterids</taxon>
        <taxon>lamiids</taxon>
        <taxon>Lamiales</taxon>
        <taxon>Phrymaceae</taxon>
        <taxon>Erythranthe</taxon>
    </lineage>
</organism>
<dbReference type="InterPro" id="IPR010625">
    <property type="entry name" value="CHCH"/>
</dbReference>
<feature type="region of interest" description="Disordered" evidence="2">
    <location>
        <begin position="1"/>
        <end position="38"/>
    </location>
</feature>
<dbReference type="GO" id="GO:0007005">
    <property type="term" value="P:mitochondrion organization"/>
    <property type="evidence" value="ECO:0000318"/>
    <property type="project" value="GO_Central"/>
</dbReference>
<name>A0A022RH44_ERYGU</name>
<dbReference type="Pfam" id="PF06747">
    <property type="entry name" value="CHCH"/>
    <property type="match status" value="1"/>
</dbReference>
<keyword evidence="1" id="KW-1015">Disulfide bond</keyword>
<dbReference type="PANTHER" id="PTHR13523:SF2">
    <property type="entry name" value="COILED-COIL-HELIX-COILED-COIL-HELIX DOMAIN CONTAINING 2, ISOFORM A-RELATED"/>
    <property type="match status" value="1"/>
</dbReference>
<gene>
    <name evidence="4" type="ORF">MIMGU_mgv1a021061mg</name>
</gene>
<evidence type="ECO:0000259" key="3">
    <source>
        <dbReference type="Pfam" id="PF06747"/>
    </source>
</evidence>
<evidence type="ECO:0000313" key="4">
    <source>
        <dbReference type="EMBL" id="EYU39103.1"/>
    </source>
</evidence>
<dbReference type="Proteomes" id="UP000030748">
    <property type="component" value="Unassembled WGS sequence"/>
</dbReference>
<feature type="compositionally biased region" description="Low complexity" evidence="2">
    <location>
        <begin position="1"/>
        <end position="18"/>
    </location>
</feature>
<dbReference type="SUPFAM" id="SSF47072">
    <property type="entry name" value="Cysteine alpha-hairpin motif"/>
    <property type="match status" value="1"/>
</dbReference>
<accession>A0A022RH44</accession>
<protein>
    <recommendedName>
        <fullName evidence="3">CHCH domain-containing protein</fullName>
    </recommendedName>
</protein>
<sequence>RSFPSAPRPAASRSPAAKPARKSTPPAPVQTNSGGLFGGSLRQTLTDGLAWGFSNAVAHRVMDTLLGPRTIRVEEVAAEAAAKSPALTSTVDACGTHFNAFQECLNSNSGEISKCQFYMDLLADCKKNAADTVLDS</sequence>
<dbReference type="STRING" id="4155.A0A022RH44"/>
<dbReference type="PANTHER" id="PTHR13523">
    <property type="entry name" value="COILED-COIL-HELIX-COILED-COIL-HELIX DOMAIN CONTAINING 2/NUR77"/>
    <property type="match status" value="1"/>
</dbReference>
<evidence type="ECO:0000256" key="1">
    <source>
        <dbReference type="ARBA" id="ARBA00023157"/>
    </source>
</evidence>
<dbReference type="GO" id="GO:0005739">
    <property type="term" value="C:mitochondrion"/>
    <property type="evidence" value="ECO:0000318"/>
    <property type="project" value="GO_Central"/>
</dbReference>
<reference evidence="4 5" key="1">
    <citation type="journal article" date="2013" name="Proc. Natl. Acad. Sci. U.S.A.">
        <title>Fine-scale variation in meiotic recombination in Mimulus inferred from population shotgun sequencing.</title>
        <authorList>
            <person name="Hellsten U."/>
            <person name="Wright K.M."/>
            <person name="Jenkins J."/>
            <person name="Shu S."/>
            <person name="Yuan Y."/>
            <person name="Wessler S.R."/>
            <person name="Schmutz J."/>
            <person name="Willis J.H."/>
            <person name="Rokhsar D.S."/>
        </authorList>
    </citation>
    <scope>NUCLEOTIDE SEQUENCE [LARGE SCALE GENOMIC DNA]</scope>
    <source>
        <strain evidence="5">cv. DUN x IM62</strain>
    </source>
</reference>
<dbReference type="AlphaFoldDB" id="A0A022RH44"/>
<dbReference type="EMBL" id="KI630456">
    <property type="protein sequence ID" value="EYU39103.1"/>
    <property type="molecule type" value="Genomic_DNA"/>
</dbReference>
<dbReference type="eggNOG" id="KOG4090">
    <property type="taxonomic scope" value="Eukaryota"/>
</dbReference>
<dbReference type="InterPro" id="IPR009069">
    <property type="entry name" value="Cys_alpha_HP_mot_SF"/>
</dbReference>
<feature type="domain" description="CHCH" evidence="3">
    <location>
        <begin position="94"/>
        <end position="128"/>
    </location>
</feature>
<dbReference type="InterPro" id="IPR055304">
    <property type="entry name" value="CHCHD2/10-like"/>
</dbReference>
<feature type="non-terminal residue" evidence="4">
    <location>
        <position position="1"/>
    </location>
</feature>
<dbReference type="GO" id="GO:0005634">
    <property type="term" value="C:nucleus"/>
    <property type="evidence" value="ECO:0000318"/>
    <property type="project" value="GO_Central"/>
</dbReference>
<dbReference type="PROSITE" id="PS51808">
    <property type="entry name" value="CHCH"/>
    <property type="match status" value="1"/>
</dbReference>
<keyword evidence="5" id="KW-1185">Reference proteome</keyword>
<evidence type="ECO:0000256" key="2">
    <source>
        <dbReference type="SAM" id="MobiDB-lite"/>
    </source>
</evidence>
<proteinExistence type="predicted"/>
<dbReference type="PhylomeDB" id="A0A022RH44"/>
<evidence type="ECO:0000313" key="5">
    <source>
        <dbReference type="Proteomes" id="UP000030748"/>
    </source>
</evidence>